<name>H0EAP7_9ACTN</name>
<evidence type="ECO:0000259" key="2">
    <source>
        <dbReference type="Pfam" id="PF08044"/>
    </source>
</evidence>
<accession>H0EAP7</accession>
<sequence length="238" mass="25763">MADEARVPDDEPAPPPAVPAAGSLALRASDRERERAAELLRHAMGEGRLTVDELDERLTSAFGARTRVELERLLADVLVPADGPHPLDVAPSTRSPLPVRPGAQDEHIRIWAVMGGSDRSGRWRVPRRVSVVNVMGGSDLDLSEAELAGHVVEITVVSIMGGSNIRIPEGVNVEVSETSIMGGNDVHQAAAPASPEAPTVRLRLISIMSGNSVRRGRRKRRRRGREIERGDDERRLGS</sequence>
<dbReference type="AlphaFoldDB" id="H0EAP7"/>
<evidence type="ECO:0000256" key="1">
    <source>
        <dbReference type="SAM" id="MobiDB-lite"/>
    </source>
</evidence>
<dbReference type="Proteomes" id="UP000005143">
    <property type="component" value="Unassembled WGS sequence"/>
</dbReference>
<dbReference type="RefSeq" id="WP_007578396.1">
    <property type="nucleotide sequence ID" value="NZ_AGUD01000297.1"/>
</dbReference>
<evidence type="ECO:0000313" key="5">
    <source>
        <dbReference type="Proteomes" id="UP000005143"/>
    </source>
</evidence>
<dbReference type="Pfam" id="PF08044">
    <property type="entry name" value="DUF1707"/>
    <property type="match status" value="1"/>
</dbReference>
<evidence type="ECO:0000313" key="4">
    <source>
        <dbReference type="EMBL" id="EHN09222.1"/>
    </source>
</evidence>
<feature type="compositionally biased region" description="Basic residues" evidence="1">
    <location>
        <begin position="214"/>
        <end position="224"/>
    </location>
</feature>
<dbReference type="Pfam" id="PF09922">
    <property type="entry name" value="LiaF-like_C"/>
    <property type="match status" value="1"/>
</dbReference>
<reference evidence="4 5" key="1">
    <citation type="journal article" date="2013" name="Biodegradation">
        <title>Quantitative proteomic analysis of ibuprofen-degrading Patulibacter sp. strain I11.</title>
        <authorList>
            <person name="Almeida B."/>
            <person name="Kjeldal H."/>
            <person name="Lolas I."/>
            <person name="Knudsen A.D."/>
            <person name="Carvalho G."/>
            <person name="Nielsen K.L."/>
            <person name="Barreto Crespo M.T."/>
            <person name="Stensballe A."/>
            <person name="Nielsen J.L."/>
        </authorList>
    </citation>
    <scope>NUCLEOTIDE SEQUENCE [LARGE SCALE GENOMIC DNA]</scope>
    <source>
        <strain evidence="4 5">I11</strain>
    </source>
</reference>
<dbReference type="PANTHER" id="PTHR40763:SF4">
    <property type="entry name" value="DUF1707 DOMAIN-CONTAINING PROTEIN"/>
    <property type="match status" value="1"/>
</dbReference>
<feature type="region of interest" description="Disordered" evidence="1">
    <location>
        <begin position="213"/>
        <end position="238"/>
    </location>
</feature>
<feature type="region of interest" description="Disordered" evidence="1">
    <location>
        <begin position="1"/>
        <end position="26"/>
    </location>
</feature>
<comment type="caution">
    <text evidence="4">The sequence shown here is derived from an EMBL/GenBank/DDBJ whole genome shotgun (WGS) entry which is preliminary data.</text>
</comment>
<dbReference type="EMBL" id="AGUD01000297">
    <property type="protein sequence ID" value="EHN09222.1"/>
    <property type="molecule type" value="Genomic_DNA"/>
</dbReference>
<dbReference type="OrthoDB" id="4772576at2"/>
<proteinExistence type="predicted"/>
<keyword evidence="5" id="KW-1185">Reference proteome</keyword>
<feature type="domain" description="DUF1707" evidence="2">
    <location>
        <begin position="26"/>
        <end position="76"/>
    </location>
</feature>
<dbReference type="InterPro" id="IPR012551">
    <property type="entry name" value="DUF1707_SHOCT-like"/>
</dbReference>
<dbReference type="InterPro" id="IPR024425">
    <property type="entry name" value="LiaF-like_C"/>
</dbReference>
<organism evidence="4 5">
    <name type="scientific">Patulibacter medicamentivorans</name>
    <dbReference type="NCBI Taxonomy" id="1097667"/>
    <lineage>
        <taxon>Bacteria</taxon>
        <taxon>Bacillati</taxon>
        <taxon>Actinomycetota</taxon>
        <taxon>Thermoleophilia</taxon>
        <taxon>Solirubrobacterales</taxon>
        <taxon>Patulibacteraceae</taxon>
        <taxon>Patulibacter</taxon>
    </lineage>
</organism>
<evidence type="ECO:0000259" key="3">
    <source>
        <dbReference type="Pfam" id="PF09922"/>
    </source>
</evidence>
<feature type="domain" description="Cell wall-active antibiotics response LiaF-like C-terminal" evidence="3">
    <location>
        <begin position="122"/>
        <end position="188"/>
    </location>
</feature>
<protein>
    <submittedName>
        <fullName evidence="4">Uncharacterized protein</fullName>
    </submittedName>
</protein>
<gene>
    <name evidence="4" type="ORF">PAI11_39210</name>
</gene>
<dbReference type="PANTHER" id="PTHR40763">
    <property type="entry name" value="MEMBRANE PROTEIN-RELATED"/>
    <property type="match status" value="1"/>
</dbReference>
<feature type="compositionally biased region" description="Basic and acidic residues" evidence="1">
    <location>
        <begin position="225"/>
        <end position="238"/>
    </location>
</feature>